<protein>
    <submittedName>
        <fullName evidence="1">Glutaredoxin family protein</fullName>
    </submittedName>
</protein>
<dbReference type="RefSeq" id="WP_182160265.1">
    <property type="nucleotide sequence ID" value="NZ_JACEZT010000001.1"/>
</dbReference>
<dbReference type="InterPro" id="IPR008554">
    <property type="entry name" value="Glutaredoxin-like"/>
</dbReference>
<evidence type="ECO:0000313" key="2">
    <source>
        <dbReference type="Proteomes" id="UP000534388"/>
    </source>
</evidence>
<gene>
    <name evidence="1" type="ORF">H3H37_00940</name>
</gene>
<dbReference type="Proteomes" id="UP000534388">
    <property type="component" value="Unassembled WGS sequence"/>
</dbReference>
<dbReference type="SUPFAM" id="SSF52833">
    <property type="entry name" value="Thioredoxin-like"/>
    <property type="match status" value="1"/>
</dbReference>
<dbReference type="AlphaFoldDB" id="A0A7W2EN95"/>
<evidence type="ECO:0000313" key="1">
    <source>
        <dbReference type="EMBL" id="MBA5635627.1"/>
    </source>
</evidence>
<reference evidence="1 2" key="1">
    <citation type="submission" date="2020-07" db="EMBL/GenBank/DDBJ databases">
        <title>Novel species isolated from subtropical streams in China.</title>
        <authorList>
            <person name="Lu H."/>
        </authorList>
    </citation>
    <scope>NUCLEOTIDE SEQUENCE [LARGE SCALE GENOMIC DNA]</scope>
    <source>
        <strain evidence="1 2">LX20W</strain>
    </source>
</reference>
<name>A0A7W2EN95_9BURK</name>
<organism evidence="1 2">
    <name type="scientific">Rugamonas brunnea</name>
    <dbReference type="NCBI Taxonomy" id="2758569"/>
    <lineage>
        <taxon>Bacteria</taxon>
        <taxon>Pseudomonadati</taxon>
        <taxon>Pseudomonadota</taxon>
        <taxon>Betaproteobacteria</taxon>
        <taxon>Burkholderiales</taxon>
        <taxon>Oxalobacteraceae</taxon>
        <taxon>Telluria group</taxon>
        <taxon>Rugamonas</taxon>
    </lineage>
</organism>
<sequence length="83" mass="9477">MHFTLYSRSYCHLCQDMLDALNLLHTPERPFTVEVIDVDADPALVERFDELVPVLFAALDQPELCHYFLDADRVRLALAGQTA</sequence>
<dbReference type="EMBL" id="JACEZT010000001">
    <property type="protein sequence ID" value="MBA5635627.1"/>
    <property type="molecule type" value="Genomic_DNA"/>
</dbReference>
<proteinExistence type="predicted"/>
<accession>A0A7W2EN95</accession>
<comment type="caution">
    <text evidence="1">The sequence shown here is derived from an EMBL/GenBank/DDBJ whole genome shotgun (WGS) entry which is preliminary data.</text>
</comment>
<dbReference type="InterPro" id="IPR036249">
    <property type="entry name" value="Thioredoxin-like_sf"/>
</dbReference>
<dbReference type="Gene3D" id="3.40.30.10">
    <property type="entry name" value="Glutaredoxin"/>
    <property type="match status" value="1"/>
</dbReference>
<dbReference type="Pfam" id="PF05768">
    <property type="entry name" value="Glrx-like"/>
    <property type="match status" value="1"/>
</dbReference>
<keyword evidence="2" id="KW-1185">Reference proteome</keyword>